<dbReference type="Proteomes" id="UP000003688">
    <property type="component" value="Unassembled WGS sequence"/>
</dbReference>
<proteinExistence type="predicted"/>
<feature type="domain" description="DUF4340" evidence="2">
    <location>
        <begin position="73"/>
        <end position="276"/>
    </location>
</feature>
<dbReference type="EMBL" id="ABOX02000011">
    <property type="protein sequence ID" value="EEF61270.1"/>
    <property type="molecule type" value="Genomic_DNA"/>
</dbReference>
<feature type="region of interest" description="Disordered" evidence="1">
    <location>
        <begin position="308"/>
        <end position="340"/>
    </location>
</feature>
<dbReference type="AlphaFoldDB" id="B9XGA8"/>
<feature type="compositionally biased region" description="Basic and acidic residues" evidence="1">
    <location>
        <begin position="312"/>
        <end position="340"/>
    </location>
</feature>
<reference evidence="3 4" key="1">
    <citation type="journal article" date="2011" name="J. Bacteriol.">
        <title>Genome sequence of 'Pedosphaera parvula' Ellin514, an aerobic Verrucomicrobial isolate from pasture soil.</title>
        <authorList>
            <person name="Kant R."/>
            <person name="van Passel M.W."/>
            <person name="Sangwan P."/>
            <person name="Palva A."/>
            <person name="Lucas S."/>
            <person name="Copeland A."/>
            <person name="Lapidus A."/>
            <person name="Glavina Del Rio T."/>
            <person name="Dalin E."/>
            <person name="Tice H."/>
            <person name="Bruce D."/>
            <person name="Goodwin L."/>
            <person name="Pitluck S."/>
            <person name="Chertkov O."/>
            <person name="Larimer F.W."/>
            <person name="Land M.L."/>
            <person name="Hauser L."/>
            <person name="Brettin T.S."/>
            <person name="Detter J.C."/>
            <person name="Han S."/>
            <person name="de Vos W.M."/>
            <person name="Janssen P.H."/>
            <person name="Smidt H."/>
        </authorList>
    </citation>
    <scope>NUCLEOTIDE SEQUENCE [LARGE SCALE GENOMIC DNA]</scope>
    <source>
        <strain evidence="3 4">Ellin514</strain>
    </source>
</reference>
<comment type="caution">
    <text evidence="3">The sequence shown here is derived from an EMBL/GenBank/DDBJ whole genome shotgun (WGS) entry which is preliminary data.</text>
</comment>
<feature type="region of interest" description="Disordered" evidence="1">
    <location>
        <begin position="376"/>
        <end position="404"/>
    </location>
</feature>
<name>B9XGA8_PEDPL</name>
<evidence type="ECO:0000313" key="3">
    <source>
        <dbReference type="EMBL" id="EEF61270.1"/>
    </source>
</evidence>
<protein>
    <recommendedName>
        <fullName evidence="2">DUF4340 domain-containing protein</fullName>
    </recommendedName>
</protein>
<dbReference type="OrthoDB" id="184420at2"/>
<sequence precursor="true">MNRKTFLILIVLLVVLGAAGLLLRNSHQQESNSGEQGSGQKVLGDKFEVNDVARLAIKQGTSEVNLVKKDDLWRVKERNNYHASFDAIREFLMKAKDLKVVQKEEIGASQLPRLELASGPGTSGVVVDFKDKDDKSLKALTLGKQHSRKPQRETQSQFGDEGMADGRYVMVSTDTKNALLVADPLSNVEAKPEQWLNKAFFKIEKPKSIVVEFQNSTNSWKLTRDSEAGEWKLADVKPGEQLDSGKVAGVSSPFASPSFNDVNVSSKPEELGLDKPTVVTVNTFDDFTYAVKVGKKSGDDYPIALTVSANLPKERTPAKDEKPEDKDKNEKAFKEKQKQLEDRLKQEKAFEGWTYLLPAWNVDPVLKDRKDLMVDKKDEKAKDSANSSDSSSAAALAPLAPEVK</sequence>
<evidence type="ECO:0000259" key="2">
    <source>
        <dbReference type="Pfam" id="PF14238"/>
    </source>
</evidence>
<accession>B9XGA8</accession>
<dbReference type="Pfam" id="PF14238">
    <property type="entry name" value="DUF4340"/>
    <property type="match status" value="1"/>
</dbReference>
<feature type="compositionally biased region" description="Low complexity" evidence="1">
    <location>
        <begin position="384"/>
        <end position="397"/>
    </location>
</feature>
<gene>
    <name evidence="3" type="ORF">Cflav_PD3987</name>
</gene>
<keyword evidence="4" id="KW-1185">Reference proteome</keyword>
<dbReference type="RefSeq" id="WP_007414854.1">
    <property type="nucleotide sequence ID" value="NZ_ABOX02000011.1"/>
</dbReference>
<dbReference type="InterPro" id="IPR025641">
    <property type="entry name" value="DUF4340"/>
</dbReference>
<evidence type="ECO:0000313" key="4">
    <source>
        <dbReference type="Proteomes" id="UP000003688"/>
    </source>
</evidence>
<organism evidence="3 4">
    <name type="scientific">Pedosphaera parvula (strain Ellin514)</name>
    <dbReference type="NCBI Taxonomy" id="320771"/>
    <lineage>
        <taxon>Bacteria</taxon>
        <taxon>Pseudomonadati</taxon>
        <taxon>Verrucomicrobiota</taxon>
        <taxon>Pedosphaerae</taxon>
        <taxon>Pedosphaerales</taxon>
        <taxon>Pedosphaeraceae</taxon>
        <taxon>Pedosphaera</taxon>
    </lineage>
</organism>
<dbReference type="STRING" id="320771.Cflav_PD3987"/>
<evidence type="ECO:0000256" key="1">
    <source>
        <dbReference type="SAM" id="MobiDB-lite"/>
    </source>
</evidence>